<dbReference type="OrthoDB" id="9805918at2"/>
<evidence type="ECO:0000256" key="2">
    <source>
        <dbReference type="ARBA" id="ARBA00020484"/>
    </source>
</evidence>
<feature type="binding site" evidence="10">
    <location>
        <begin position="11"/>
        <end position="18"/>
    </location>
    <ligand>
        <name>GTP</name>
        <dbReference type="ChEBI" id="CHEBI:37565"/>
    </ligand>
</feature>
<feature type="region of interest" description="G1" evidence="11">
    <location>
        <begin position="11"/>
        <end position="18"/>
    </location>
</feature>
<evidence type="ECO:0000259" key="14">
    <source>
        <dbReference type="PROSITE" id="PS51713"/>
    </source>
</evidence>
<feature type="region of interest" description="G5" evidence="11">
    <location>
        <begin position="149"/>
        <end position="151"/>
    </location>
</feature>
<protein>
    <recommendedName>
        <fullName evidence="2 10">GTPase Era</fullName>
    </recommendedName>
</protein>
<dbReference type="Pfam" id="PF07650">
    <property type="entry name" value="KH_2"/>
    <property type="match status" value="1"/>
</dbReference>
<dbReference type="PANTHER" id="PTHR42698">
    <property type="entry name" value="GTPASE ERA"/>
    <property type="match status" value="1"/>
</dbReference>
<dbReference type="InterPro" id="IPR005225">
    <property type="entry name" value="Small_GTP-bd"/>
</dbReference>
<keyword evidence="3 10" id="KW-1003">Cell membrane</keyword>
<evidence type="ECO:0000256" key="9">
    <source>
        <dbReference type="ARBA" id="ARBA00023136"/>
    </source>
</evidence>
<feature type="region of interest" description="G4" evidence="11">
    <location>
        <begin position="120"/>
        <end position="123"/>
    </location>
</feature>
<dbReference type="InterPro" id="IPR009019">
    <property type="entry name" value="KH_sf_prok-type"/>
</dbReference>
<dbReference type="Gene3D" id="3.30.300.20">
    <property type="match status" value="1"/>
</dbReference>
<evidence type="ECO:0000313" key="16">
    <source>
        <dbReference type="Proteomes" id="UP000192468"/>
    </source>
</evidence>
<dbReference type="InterPro" id="IPR015946">
    <property type="entry name" value="KH_dom-like_a/b"/>
</dbReference>
<evidence type="ECO:0000313" key="15">
    <source>
        <dbReference type="EMBL" id="SMC18914.1"/>
    </source>
</evidence>
<evidence type="ECO:0000259" key="13">
    <source>
        <dbReference type="PROSITE" id="PS50823"/>
    </source>
</evidence>
<comment type="subcellular location">
    <subcellularLocation>
        <location evidence="10">Cytoplasm</location>
    </subcellularLocation>
    <subcellularLocation>
        <location evidence="10">Cell membrane</location>
        <topology evidence="10">Peripheral membrane protein</topology>
    </subcellularLocation>
</comment>
<dbReference type="NCBIfam" id="TIGR00436">
    <property type="entry name" value="era"/>
    <property type="match status" value="1"/>
</dbReference>
<dbReference type="InterPro" id="IPR027417">
    <property type="entry name" value="P-loop_NTPase"/>
</dbReference>
<dbReference type="STRING" id="1121291.SAMN02745134_00704"/>
<dbReference type="GO" id="GO:0000028">
    <property type="term" value="P:ribosomal small subunit assembly"/>
    <property type="evidence" value="ECO:0007669"/>
    <property type="project" value="TreeGrafter"/>
</dbReference>
<dbReference type="HAMAP" id="MF_00367">
    <property type="entry name" value="GTPase_Era"/>
    <property type="match status" value="1"/>
</dbReference>
<dbReference type="SUPFAM" id="SSF52540">
    <property type="entry name" value="P-loop containing nucleoside triphosphate hydrolases"/>
    <property type="match status" value="1"/>
</dbReference>
<dbReference type="Pfam" id="PF01926">
    <property type="entry name" value="MMR_HSR1"/>
    <property type="match status" value="1"/>
</dbReference>
<evidence type="ECO:0000256" key="5">
    <source>
        <dbReference type="ARBA" id="ARBA00022730"/>
    </source>
</evidence>
<keyword evidence="16" id="KW-1185">Reference proteome</keyword>
<feature type="region of interest" description="G2" evidence="11">
    <location>
        <begin position="37"/>
        <end position="41"/>
    </location>
</feature>
<dbReference type="InterPro" id="IPR006073">
    <property type="entry name" value="GTP-bd"/>
</dbReference>
<feature type="region of interest" description="G3" evidence="11">
    <location>
        <begin position="58"/>
        <end position="61"/>
    </location>
</feature>
<keyword evidence="8 10" id="KW-0342">GTP-binding</keyword>
<evidence type="ECO:0000256" key="6">
    <source>
        <dbReference type="ARBA" id="ARBA00022741"/>
    </source>
</evidence>
<keyword evidence="4 10" id="KW-0690">Ribosome biogenesis</keyword>
<comment type="similarity">
    <text evidence="1 10 11 12">Belongs to the TRAFAC class TrmE-Era-EngA-EngB-Septin-like GTPase superfamily. Era GTPase family.</text>
</comment>
<proteinExistence type="inferred from homology"/>
<keyword evidence="9 10" id="KW-0472">Membrane</keyword>
<evidence type="ECO:0000256" key="4">
    <source>
        <dbReference type="ARBA" id="ARBA00022517"/>
    </source>
</evidence>
<dbReference type="PROSITE" id="PS51713">
    <property type="entry name" value="G_ERA"/>
    <property type="match status" value="1"/>
</dbReference>
<dbReference type="NCBIfam" id="NF000908">
    <property type="entry name" value="PRK00089.1"/>
    <property type="match status" value="1"/>
</dbReference>
<dbReference type="CDD" id="cd22534">
    <property type="entry name" value="KH-II_Era"/>
    <property type="match status" value="1"/>
</dbReference>
<dbReference type="InterPro" id="IPR030388">
    <property type="entry name" value="G_ERA_dom"/>
</dbReference>
<keyword evidence="6 10" id="KW-0547">Nucleotide-binding</keyword>
<dbReference type="GO" id="GO:0005829">
    <property type="term" value="C:cytosol"/>
    <property type="evidence" value="ECO:0007669"/>
    <property type="project" value="TreeGrafter"/>
</dbReference>
<dbReference type="FunFam" id="3.40.50.300:FF:000094">
    <property type="entry name" value="GTPase Era"/>
    <property type="match status" value="1"/>
</dbReference>
<organism evidence="15 16">
    <name type="scientific">Clostridium acidisoli DSM 12555</name>
    <dbReference type="NCBI Taxonomy" id="1121291"/>
    <lineage>
        <taxon>Bacteria</taxon>
        <taxon>Bacillati</taxon>
        <taxon>Bacillota</taxon>
        <taxon>Clostridia</taxon>
        <taxon>Eubacteriales</taxon>
        <taxon>Clostridiaceae</taxon>
        <taxon>Clostridium</taxon>
    </lineage>
</organism>
<feature type="domain" description="Era-type G" evidence="14">
    <location>
        <begin position="3"/>
        <end position="170"/>
    </location>
</feature>
<gene>
    <name evidence="10" type="primary">era</name>
    <name evidence="15" type="ORF">SAMN02745134_00704</name>
</gene>
<accession>A0A1W1X4N4</accession>
<evidence type="ECO:0000256" key="7">
    <source>
        <dbReference type="ARBA" id="ARBA00022884"/>
    </source>
</evidence>
<dbReference type="AlphaFoldDB" id="A0A1W1X4N4"/>
<dbReference type="GO" id="GO:0005525">
    <property type="term" value="F:GTP binding"/>
    <property type="evidence" value="ECO:0007669"/>
    <property type="project" value="UniProtKB-UniRule"/>
</dbReference>
<dbReference type="GO" id="GO:0005886">
    <property type="term" value="C:plasma membrane"/>
    <property type="evidence" value="ECO:0007669"/>
    <property type="project" value="UniProtKB-SubCell"/>
</dbReference>
<dbReference type="PANTHER" id="PTHR42698:SF1">
    <property type="entry name" value="GTPASE ERA, MITOCHONDRIAL"/>
    <property type="match status" value="1"/>
</dbReference>
<evidence type="ECO:0000256" key="11">
    <source>
        <dbReference type="PROSITE-ProRule" id="PRU01050"/>
    </source>
</evidence>
<evidence type="ECO:0000256" key="10">
    <source>
        <dbReference type="HAMAP-Rule" id="MF_00367"/>
    </source>
</evidence>
<comment type="subunit">
    <text evidence="10">Monomer.</text>
</comment>
<keyword evidence="10" id="KW-0963">Cytoplasm</keyword>
<sequence length="299" mass="34247">MFKSGFITIIGRPNVGKSTLLNYIMGEKLSIVSNKPQTTRNNIQTILTDKEYQLVFVDTPGIHKPRHMLGEYMVKLATDSFKDVDLIIFVANPDVEMGRGDEYILEQLKDINIPVFLVLNKIDESTGERVAETLKNYSAKFDFKEIIPISAANGKNVDKLIELMKENMPEGPQYYPEDMLTDVQERFVVGEIVREKALRLLSEEVPHGIAVDIGSMKQNDKGVYKIEANLYCEKDSHKGIIIGKEGSMLKKITKYAAQDIEKLLQDRVKLKIWVKVKKEWRDNPFLLNEFGYKKNKNNN</sequence>
<feature type="binding site" evidence="10">
    <location>
        <begin position="58"/>
        <end position="62"/>
    </location>
    <ligand>
        <name>GTP</name>
        <dbReference type="ChEBI" id="CHEBI:37565"/>
    </ligand>
</feature>
<dbReference type="GO" id="GO:0070181">
    <property type="term" value="F:small ribosomal subunit rRNA binding"/>
    <property type="evidence" value="ECO:0007669"/>
    <property type="project" value="UniProtKB-UniRule"/>
</dbReference>
<name>A0A1W1X4N4_9CLOT</name>
<dbReference type="PROSITE" id="PS50823">
    <property type="entry name" value="KH_TYPE_2"/>
    <property type="match status" value="1"/>
</dbReference>
<keyword evidence="5 10" id="KW-0699">rRNA-binding</keyword>
<dbReference type="Proteomes" id="UP000192468">
    <property type="component" value="Unassembled WGS sequence"/>
</dbReference>
<evidence type="ECO:0000256" key="3">
    <source>
        <dbReference type="ARBA" id="ARBA00022475"/>
    </source>
</evidence>
<evidence type="ECO:0000256" key="12">
    <source>
        <dbReference type="RuleBase" id="RU003761"/>
    </source>
</evidence>
<feature type="domain" description="KH type-2" evidence="13">
    <location>
        <begin position="201"/>
        <end position="278"/>
    </location>
</feature>
<reference evidence="15 16" key="1">
    <citation type="submission" date="2017-04" db="EMBL/GenBank/DDBJ databases">
        <authorList>
            <person name="Afonso C.L."/>
            <person name="Miller P.J."/>
            <person name="Scott M.A."/>
            <person name="Spackman E."/>
            <person name="Goraichik I."/>
            <person name="Dimitrov K.M."/>
            <person name="Suarez D.L."/>
            <person name="Swayne D.E."/>
        </authorList>
    </citation>
    <scope>NUCLEOTIDE SEQUENCE [LARGE SCALE GENOMIC DNA]</scope>
    <source>
        <strain evidence="15 16">DSM 12555</strain>
    </source>
</reference>
<dbReference type="InterPro" id="IPR004044">
    <property type="entry name" value="KH_dom_type_2"/>
</dbReference>
<dbReference type="InterPro" id="IPR005662">
    <property type="entry name" value="GTPase_Era-like"/>
</dbReference>
<evidence type="ECO:0000256" key="1">
    <source>
        <dbReference type="ARBA" id="ARBA00007921"/>
    </source>
</evidence>
<dbReference type="EMBL" id="FWXH01000002">
    <property type="protein sequence ID" value="SMC18914.1"/>
    <property type="molecule type" value="Genomic_DNA"/>
</dbReference>
<evidence type="ECO:0000256" key="8">
    <source>
        <dbReference type="ARBA" id="ARBA00023134"/>
    </source>
</evidence>
<keyword evidence="7 10" id="KW-0694">RNA-binding</keyword>
<dbReference type="GO" id="GO:0043024">
    <property type="term" value="F:ribosomal small subunit binding"/>
    <property type="evidence" value="ECO:0007669"/>
    <property type="project" value="TreeGrafter"/>
</dbReference>
<dbReference type="GO" id="GO:0003924">
    <property type="term" value="F:GTPase activity"/>
    <property type="evidence" value="ECO:0007669"/>
    <property type="project" value="UniProtKB-UniRule"/>
</dbReference>
<dbReference type="Gene3D" id="3.40.50.300">
    <property type="entry name" value="P-loop containing nucleotide triphosphate hydrolases"/>
    <property type="match status" value="1"/>
</dbReference>
<dbReference type="RefSeq" id="WP_084113871.1">
    <property type="nucleotide sequence ID" value="NZ_FWXH01000002.1"/>
</dbReference>
<dbReference type="SUPFAM" id="SSF54814">
    <property type="entry name" value="Prokaryotic type KH domain (KH-domain type II)"/>
    <property type="match status" value="1"/>
</dbReference>
<feature type="binding site" evidence="10">
    <location>
        <begin position="120"/>
        <end position="123"/>
    </location>
    <ligand>
        <name>GTP</name>
        <dbReference type="ChEBI" id="CHEBI:37565"/>
    </ligand>
</feature>
<dbReference type="NCBIfam" id="TIGR00231">
    <property type="entry name" value="small_GTP"/>
    <property type="match status" value="1"/>
</dbReference>
<dbReference type="CDD" id="cd04163">
    <property type="entry name" value="Era"/>
    <property type="match status" value="1"/>
</dbReference>
<comment type="function">
    <text evidence="10">An essential GTPase that binds both GDP and GTP, with rapid nucleotide exchange. Plays a role in 16S rRNA processing and 30S ribosomal subunit biogenesis and possibly also in cell cycle regulation and energy metabolism.</text>
</comment>